<gene>
    <name evidence="1" type="ORF">PCHDS_000154500</name>
</gene>
<proteinExistence type="predicted"/>
<sequence length="109" mass="12893">MRTKEIKTIEKEFKDFYTNFIHIDSNIFCIHINANDDTKSEFLNINQNNDNILALVIKLHSNCFEVTNQTLGEQTKFFDSIEQIFNYFCPISFKKFITKNIESKLMSHS</sequence>
<evidence type="ECO:0008006" key="3">
    <source>
        <dbReference type="Google" id="ProtNLM"/>
    </source>
</evidence>
<evidence type="ECO:0000313" key="2">
    <source>
        <dbReference type="Proteomes" id="UP000507536"/>
    </source>
</evidence>
<organism evidence="1 2">
    <name type="scientific">Plasmodium chabaudi adami</name>
    <dbReference type="NCBI Taxonomy" id="5826"/>
    <lineage>
        <taxon>Eukaryota</taxon>
        <taxon>Sar</taxon>
        <taxon>Alveolata</taxon>
        <taxon>Apicomplexa</taxon>
        <taxon>Aconoidasida</taxon>
        <taxon>Haemosporida</taxon>
        <taxon>Plasmodiidae</taxon>
        <taxon>Plasmodium</taxon>
        <taxon>Plasmodium (Vinckeia)</taxon>
    </lineage>
</organism>
<reference evidence="1 2" key="1">
    <citation type="submission" date="2016-08" db="EMBL/GenBank/DDBJ databases">
        <authorList>
            <consortium name="Pathogen Informatics"/>
        </authorList>
    </citation>
    <scope>NUCLEOTIDE SEQUENCE [LARGE SCALE GENOMIC DNA]</scope>
    <source>
        <strain evidence="1 2">DS</strain>
    </source>
</reference>
<evidence type="ECO:0000313" key="1">
    <source>
        <dbReference type="EMBL" id="SCM20075.1"/>
    </source>
</evidence>
<name>A0A1C6YAC0_PLACE</name>
<dbReference type="Proteomes" id="UP000507536">
    <property type="component" value="Chromosome 8"/>
</dbReference>
<dbReference type="EMBL" id="LT608188">
    <property type="protein sequence ID" value="SCM20075.1"/>
    <property type="molecule type" value="Genomic_DNA"/>
</dbReference>
<protein>
    <recommendedName>
        <fullName evidence="3">GSKIP domain-containing protein</fullName>
    </recommendedName>
</protein>
<dbReference type="AlphaFoldDB" id="A0A1C6YAC0"/>
<accession>A0A1C6YAC0</accession>